<evidence type="ECO:0000313" key="9">
    <source>
        <dbReference type="Proteomes" id="UP000835052"/>
    </source>
</evidence>
<accession>A0A8S1GU91</accession>
<dbReference type="GO" id="GO:0043565">
    <property type="term" value="F:sequence-specific DNA binding"/>
    <property type="evidence" value="ECO:0007669"/>
    <property type="project" value="InterPro"/>
</dbReference>
<feature type="region of interest" description="Disordered" evidence="6">
    <location>
        <begin position="300"/>
        <end position="356"/>
    </location>
</feature>
<protein>
    <recommendedName>
        <fullName evidence="7">HSF-type DNA-binding domain-containing protein</fullName>
    </recommendedName>
</protein>
<feature type="region of interest" description="Disordered" evidence="6">
    <location>
        <begin position="562"/>
        <end position="591"/>
    </location>
</feature>
<evidence type="ECO:0000256" key="6">
    <source>
        <dbReference type="SAM" id="MobiDB-lite"/>
    </source>
</evidence>
<dbReference type="SMART" id="SM00415">
    <property type="entry name" value="HSF"/>
    <property type="match status" value="1"/>
</dbReference>
<dbReference type="SUPFAM" id="SSF46785">
    <property type="entry name" value="Winged helix' DNA-binding domain"/>
    <property type="match status" value="1"/>
</dbReference>
<dbReference type="GO" id="GO:0005634">
    <property type="term" value="C:nucleus"/>
    <property type="evidence" value="ECO:0007669"/>
    <property type="project" value="UniProtKB-SubCell"/>
</dbReference>
<sequence length="591" mass="65863">MNRLPKPERGSSPPRVALLNTNNPAPRTICQIFEEIPTAQLQEVANQPARFDEEKLPLFLIKLWNIVEDPNIQQIVHWDESGHNNLNSLIRQLNMYGFRKMTPLNQGGLTRTESDQDHLEFSHPYFVQNHPELLGNIKRKQSGKGTEEKSSVQTQQSLDMVLTEMRSLREKQRSMETKINEITKENRTLWDQMQSMRQQYNRQNHIVNKLVQFLVSMVQPNISKRVNKRGVLAIDDYTSPQKRPRNAADAGPPVPNPGALNPINFNTSANANHLSELLELLQRDGRDSAAFRRAPDAGPVIAEVTDETGSPIGHFSSREASPQPLITNPSPRRSFQANATQPARAAKPTTASVPTTAYMGSGAYTIDMAPSPPSATKYSPVPSTSSQQPRFTTPAAPRKNLARESQNLSAMSQNLEQLLSNNFEEKPLLPPPNTSLQLPDRSDTFSPTISMSPSLERQISQELQDYLSGVDFSIDNCRDLLAAAGTEWNNYDFMEDFGDDSNYGMNGGGQLALEGTSSNPLELEYNPTASPQKVIQDGEVAHSNIANPALLDNLDETFPVIPDQDNLDQFPTIPQLPHHYGSPDGRSFERK</sequence>
<feature type="region of interest" description="Disordered" evidence="6">
    <location>
        <begin position="424"/>
        <end position="450"/>
    </location>
</feature>
<evidence type="ECO:0000256" key="3">
    <source>
        <dbReference type="ARBA" id="ARBA00023125"/>
    </source>
</evidence>
<dbReference type="AlphaFoldDB" id="A0A8S1GU91"/>
<dbReference type="EMBL" id="CAJGYM010000004">
    <property type="protein sequence ID" value="CAD6186342.1"/>
    <property type="molecule type" value="Genomic_DNA"/>
</dbReference>
<comment type="caution">
    <text evidence="8">The sequence shown here is derived from an EMBL/GenBank/DDBJ whole genome shotgun (WGS) entry which is preliminary data.</text>
</comment>
<evidence type="ECO:0000256" key="2">
    <source>
        <dbReference type="ARBA" id="ARBA00006403"/>
    </source>
</evidence>
<evidence type="ECO:0000256" key="1">
    <source>
        <dbReference type="ARBA" id="ARBA00004123"/>
    </source>
</evidence>
<comment type="subcellular location">
    <subcellularLocation>
        <location evidence="1">Nucleus</location>
    </subcellularLocation>
</comment>
<name>A0A8S1GU91_9PELO</name>
<feature type="domain" description="HSF-type DNA-binding" evidence="7">
    <location>
        <begin position="55"/>
        <end position="140"/>
    </location>
</feature>
<dbReference type="PANTHER" id="PTHR10015">
    <property type="entry name" value="HEAT SHOCK TRANSCRIPTION FACTOR"/>
    <property type="match status" value="1"/>
</dbReference>
<dbReference type="PANTHER" id="PTHR10015:SF427">
    <property type="entry name" value="HEAT SHOCK FACTOR PROTEIN"/>
    <property type="match status" value="1"/>
</dbReference>
<dbReference type="InterPro" id="IPR036388">
    <property type="entry name" value="WH-like_DNA-bd_sf"/>
</dbReference>
<evidence type="ECO:0000256" key="4">
    <source>
        <dbReference type="ARBA" id="ARBA00023242"/>
    </source>
</evidence>
<dbReference type="Pfam" id="PF00447">
    <property type="entry name" value="HSF_DNA-bind"/>
    <property type="match status" value="1"/>
</dbReference>
<feature type="region of interest" description="Disordered" evidence="6">
    <location>
        <begin position="236"/>
        <end position="267"/>
    </location>
</feature>
<evidence type="ECO:0000256" key="5">
    <source>
        <dbReference type="RuleBase" id="RU004020"/>
    </source>
</evidence>
<keyword evidence="9" id="KW-1185">Reference proteome</keyword>
<dbReference type="InterPro" id="IPR000232">
    <property type="entry name" value="HSF_DNA-bd"/>
</dbReference>
<comment type="similarity">
    <text evidence="2 5">Belongs to the HSF family.</text>
</comment>
<feature type="region of interest" description="Disordered" evidence="6">
    <location>
        <begin position="371"/>
        <end position="406"/>
    </location>
</feature>
<dbReference type="InterPro" id="IPR036390">
    <property type="entry name" value="WH_DNA-bd_sf"/>
</dbReference>
<organism evidence="8 9">
    <name type="scientific">Caenorhabditis auriculariae</name>
    <dbReference type="NCBI Taxonomy" id="2777116"/>
    <lineage>
        <taxon>Eukaryota</taxon>
        <taxon>Metazoa</taxon>
        <taxon>Ecdysozoa</taxon>
        <taxon>Nematoda</taxon>
        <taxon>Chromadorea</taxon>
        <taxon>Rhabditida</taxon>
        <taxon>Rhabditina</taxon>
        <taxon>Rhabditomorpha</taxon>
        <taxon>Rhabditoidea</taxon>
        <taxon>Rhabditidae</taxon>
        <taxon>Peloderinae</taxon>
        <taxon>Caenorhabditis</taxon>
    </lineage>
</organism>
<keyword evidence="4" id="KW-0539">Nucleus</keyword>
<gene>
    <name evidence="8" type="ORF">CAUJ_LOCUS2261</name>
</gene>
<evidence type="ECO:0000313" key="8">
    <source>
        <dbReference type="EMBL" id="CAD6186342.1"/>
    </source>
</evidence>
<feature type="compositionally biased region" description="Polar residues" evidence="6">
    <location>
        <begin position="318"/>
        <end position="341"/>
    </location>
</feature>
<proteinExistence type="inferred from homology"/>
<feature type="region of interest" description="Disordered" evidence="6">
    <location>
        <begin position="1"/>
        <end position="22"/>
    </location>
</feature>
<keyword evidence="3" id="KW-0238">DNA-binding</keyword>
<dbReference type="Proteomes" id="UP000835052">
    <property type="component" value="Unassembled WGS sequence"/>
</dbReference>
<dbReference type="GO" id="GO:0003700">
    <property type="term" value="F:DNA-binding transcription factor activity"/>
    <property type="evidence" value="ECO:0007669"/>
    <property type="project" value="InterPro"/>
</dbReference>
<dbReference type="OrthoDB" id="60033at2759"/>
<reference evidence="8" key="1">
    <citation type="submission" date="2020-10" db="EMBL/GenBank/DDBJ databases">
        <authorList>
            <person name="Kikuchi T."/>
        </authorList>
    </citation>
    <scope>NUCLEOTIDE SEQUENCE</scope>
    <source>
        <strain evidence="8">NKZ352</strain>
    </source>
</reference>
<evidence type="ECO:0000259" key="7">
    <source>
        <dbReference type="SMART" id="SM00415"/>
    </source>
</evidence>
<feature type="compositionally biased region" description="Polar residues" evidence="6">
    <location>
        <begin position="374"/>
        <end position="391"/>
    </location>
</feature>
<dbReference type="Gene3D" id="1.10.10.10">
    <property type="entry name" value="Winged helix-like DNA-binding domain superfamily/Winged helix DNA-binding domain"/>
    <property type="match status" value="1"/>
</dbReference>